<accession>A0A1U7ZSH8</accession>
<sequence>MGGFKVSLKRKEVVATVLPLQEQYLQLSNLDLLLPPLDVGVFFCYQKPRKQENLTFTSMVRILKKALSEALVSYYPLSGEIVINSVGEPMLLCNNRGVDFIEACADVDLQDVQFYNPDSSLANIVPERKEGVLCVQATELRCGAILVACTFDHRVVDAHSANMFLVAWAELVQSRPISIIPSFTRSLLNPRSPTCYDPSFDDMYVAVPRSMLPPPTVPKPGADHLISRIYYVRAQDIDYLQSLSNSNNYKKRSKIESFSAFLWKIIAKTSSDDAERCKMGIVVDGRRRLSNGVEDTTCSMVNYFGNVLSIPFGKKAVGDLKTKPLDWVANVVHDYLKDAVTKEHFLGLIDWVEEHRPEAALATIYCSKREDGPAFVVSSGQGFPVSKVDFGWGRPVFGSYHFPWNGEAGYVMPMPSSSGNGDWIVYMHLLKGQLEFLEVEASDVFRPLTSDYLGLSV</sequence>
<evidence type="ECO:0000256" key="1">
    <source>
        <dbReference type="ARBA" id="ARBA00009861"/>
    </source>
</evidence>
<dbReference type="AlphaFoldDB" id="A0A1U7ZSH8"/>
<keyword evidence="2" id="KW-1185">Reference proteome</keyword>
<name>A0A1U7ZSH8_NELNU</name>
<dbReference type="RefSeq" id="XP_010251800.1">
    <property type="nucleotide sequence ID" value="XM_010253498.2"/>
</dbReference>
<dbReference type="PANTHER" id="PTHR31642">
    <property type="entry name" value="TRICHOTHECENE 3-O-ACETYLTRANSFERASE"/>
    <property type="match status" value="1"/>
</dbReference>
<dbReference type="InterPro" id="IPR023213">
    <property type="entry name" value="CAT-like_dom_sf"/>
</dbReference>
<dbReference type="Proteomes" id="UP000189703">
    <property type="component" value="Unplaced"/>
</dbReference>
<dbReference type="STRING" id="4432.A0A1U7ZSH8"/>
<proteinExistence type="inferred from homology"/>
<evidence type="ECO:0000313" key="3">
    <source>
        <dbReference type="RefSeq" id="XP_010251800.1"/>
    </source>
</evidence>
<dbReference type="Pfam" id="PF02458">
    <property type="entry name" value="Transferase"/>
    <property type="match status" value="1"/>
</dbReference>
<dbReference type="InterPro" id="IPR050317">
    <property type="entry name" value="Plant_Fungal_Acyltransferase"/>
</dbReference>
<dbReference type="PANTHER" id="PTHR31642:SF266">
    <property type="entry name" value="HXXXD-TYPE ACYL-TRANSFERASE FAMILY PROTEIN"/>
    <property type="match status" value="1"/>
</dbReference>
<gene>
    <name evidence="3" type="primary">LOC104593589</name>
</gene>
<protein>
    <submittedName>
        <fullName evidence="3">Shikimate O-hydroxycinnamoyltransferase-like</fullName>
    </submittedName>
</protein>
<dbReference type="eggNOG" id="ENOG502QYRK">
    <property type="taxonomic scope" value="Eukaryota"/>
</dbReference>
<dbReference type="OMA" id="MQEHWLS"/>
<comment type="similarity">
    <text evidence="1">Belongs to the plant acyltransferase family.</text>
</comment>
<dbReference type="GeneID" id="104593589"/>
<organism evidence="2 3">
    <name type="scientific">Nelumbo nucifera</name>
    <name type="common">Sacred lotus</name>
    <dbReference type="NCBI Taxonomy" id="4432"/>
    <lineage>
        <taxon>Eukaryota</taxon>
        <taxon>Viridiplantae</taxon>
        <taxon>Streptophyta</taxon>
        <taxon>Embryophyta</taxon>
        <taxon>Tracheophyta</taxon>
        <taxon>Spermatophyta</taxon>
        <taxon>Magnoliopsida</taxon>
        <taxon>Proteales</taxon>
        <taxon>Nelumbonaceae</taxon>
        <taxon>Nelumbo</taxon>
    </lineage>
</organism>
<dbReference type="Gene3D" id="3.30.559.10">
    <property type="entry name" value="Chloramphenicol acetyltransferase-like domain"/>
    <property type="match status" value="2"/>
</dbReference>
<dbReference type="OrthoDB" id="1862401at2759"/>
<dbReference type="KEGG" id="nnu:104593589"/>
<dbReference type="GO" id="GO:0016747">
    <property type="term" value="F:acyltransferase activity, transferring groups other than amino-acyl groups"/>
    <property type="evidence" value="ECO:0000318"/>
    <property type="project" value="GO_Central"/>
</dbReference>
<evidence type="ECO:0000313" key="2">
    <source>
        <dbReference type="Proteomes" id="UP000189703"/>
    </source>
</evidence>
<reference evidence="3" key="1">
    <citation type="submission" date="2025-08" db="UniProtKB">
        <authorList>
            <consortium name="RefSeq"/>
        </authorList>
    </citation>
    <scope>IDENTIFICATION</scope>
</reference>